<name>A0A498Q627_9MYCO</name>
<reference evidence="1 2" key="1">
    <citation type="submission" date="2018-09" db="EMBL/GenBank/DDBJ databases">
        <authorList>
            <person name="Tagini F."/>
        </authorList>
    </citation>
    <scope>NUCLEOTIDE SEQUENCE [LARGE SCALE GENOMIC DNA]</scope>
    <source>
        <strain evidence="1 2">MK136</strain>
    </source>
</reference>
<dbReference type="InterPro" id="IPR025893">
    <property type="entry name" value="Tocopherol_cyclase"/>
</dbReference>
<dbReference type="OrthoDB" id="9772627at2"/>
<evidence type="ECO:0008006" key="3">
    <source>
        <dbReference type="Google" id="ProtNLM"/>
    </source>
</evidence>
<dbReference type="PANTHER" id="PTHR35309">
    <property type="match status" value="1"/>
</dbReference>
<evidence type="ECO:0000313" key="2">
    <source>
        <dbReference type="Proteomes" id="UP000273307"/>
    </source>
</evidence>
<dbReference type="Proteomes" id="UP000273307">
    <property type="component" value="Unassembled WGS sequence"/>
</dbReference>
<dbReference type="AlphaFoldDB" id="A0A498Q627"/>
<organism evidence="1 2">
    <name type="scientific">Mycobacterium attenuatum</name>
    <dbReference type="NCBI Taxonomy" id="2341086"/>
    <lineage>
        <taxon>Bacteria</taxon>
        <taxon>Bacillati</taxon>
        <taxon>Actinomycetota</taxon>
        <taxon>Actinomycetes</taxon>
        <taxon>Mycobacteriales</taxon>
        <taxon>Mycobacteriaceae</taxon>
        <taxon>Mycobacterium</taxon>
    </lineage>
</organism>
<dbReference type="EMBL" id="UPHP01000090">
    <property type="protein sequence ID" value="VBA40324.1"/>
    <property type="molecule type" value="Genomic_DNA"/>
</dbReference>
<evidence type="ECO:0000313" key="1">
    <source>
        <dbReference type="EMBL" id="VBA40324.1"/>
    </source>
</evidence>
<proteinExistence type="predicted"/>
<dbReference type="GO" id="GO:0009976">
    <property type="term" value="F:tocopherol cyclase activity"/>
    <property type="evidence" value="ECO:0007669"/>
    <property type="project" value="InterPro"/>
</dbReference>
<dbReference type="Pfam" id="PF14249">
    <property type="entry name" value="Tocopherol_cycl"/>
    <property type="match status" value="1"/>
</dbReference>
<dbReference type="SUPFAM" id="SSF159245">
    <property type="entry name" value="AttH-like"/>
    <property type="match status" value="1"/>
</dbReference>
<keyword evidence="2" id="KW-1185">Reference proteome</keyword>
<dbReference type="PANTHER" id="PTHR35309:SF4">
    <property type="entry name" value="TOCOPHEROL CYCLASE"/>
    <property type="match status" value="1"/>
</dbReference>
<protein>
    <recommendedName>
        <fullName evidence="3">AttH domain-containing protein</fullName>
    </recommendedName>
</protein>
<accession>A0A498Q627</accession>
<sequence>MTAAYLRWAAEGIAKRLVDAYRSTGADLPFGDPLPSHGCEMEGWFWRLTDSASDRVVVGLCSVNRHPDGDWATVAVALHPGGIVRSAALDGAEAESSPFMVHAGTGPAGSFAAGADQLRIDLGDVHLDLRFADLFQWPKVFGGGGLFSSIPFLNQYWHPYRLGGTASGTVEFSGGAWEFDDARLYAERNWGAGFPERWWWGQAHDFDGADVSVAFSGGLLQLGPIRQDVTGVVVRFGDEVIRMTPPALVQSQISEDRWRIRALTPLYQIWLDGAAPGRHPHVLPVPLPAERRNVDTDFEHLAGRLHCVVRKFGRVIFDGTSELTGLEIGSRPTG</sequence>
<gene>
    <name evidence="1" type="ORF">LAUMK136_03464</name>
</gene>
<dbReference type="RefSeq" id="WP_122443514.1">
    <property type="nucleotide sequence ID" value="NZ_UPHP01000090.1"/>
</dbReference>